<name>F4Q7X5_CACFS</name>
<protein>
    <recommendedName>
        <fullName evidence="3">Ankyrin repeat-containing protein</fullName>
    </recommendedName>
</protein>
<dbReference type="SUPFAM" id="SSF140860">
    <property type="entry name" value="Pseudo ankyrin repeat-like"/>
    <property type="match status" value="1"/>
</dbReference>
<organism evidence="1 2">
    <name type="scientific">Cavenderia fasciculata</name>
    <name type="common">Slime mold</name>
    <name type="synonym">Dictyostelium fasciculatum</name>
    <dbReference type="NCBI Taxonomy" id="261658"/>
    <lineage>
        <taxon>Eukaryota</taxon>
        <taxon>Amoebozoa</taxon>
        <taxon>Evosea</taxon>
        <taxon>Eumycetozoa</taxon>
        <taxon>Dictyostelia</taxon>
        <taxon>Acytosteliales</taxon>
        <taxon>Cavenderiaceae</taxon>
        <taxon>Cavenderia</taxon>
    </lineage>
</organism>
<dbReference type="RefSeq" id="XP_004352200.1">
    <property type="nucleotide sequence ID" value="XM_004352148.1"/>
</dbReference>
<evidence type="ECO:0000313" key="1">
    <source>
        <dbReference type="EMBL" id="EGG15875.1"/>
    </source>
</evidence>
<keyword evidence="2" id="KW-1185">Reference proteome</keyword>
<dbReference type="GeneID" id="14867962"/>
<dbReference type="EMBL" id="GL883025">
    <property type="protein sequence ID" value="EGG15875.1"/>
    <property type="molecule type" value="Genomic_DNA"/>
</dbReference>
<proteinExistence type="predicted"/>
<accession>F4Q7X5</accession>
<evidence type="ECO:0008006" key="3">
    <source>
        <dbReference type="Google" id="ProtNLM"/>
    </source>
</evidence>
<reference evidence="2" key="1">
    <citation type="journal article" date="2011" name="Genome Res.">
        <title>Phylogeny-wide analysis of social amoeba genomes highlights ancient origins for complex intercellular communication.</title>
        <authorList>
            <person name="Heidel A.J."/>
            <person name="Lawal H.M."/>
            <person name="Felder M."/>
            <person name="Schilde C."/>
            <person name="Helps N.R."/>
            <person name="Tunggal B."/>
            <person name="Rivero F."/>
            <person name="John U."/>
            <person name="Schleicher M."/>
            <person name="Eichinger L."/>
            <person name="Platzer M."/>
            <person name="Noegel A.A."/>
            <person name="Schaap P."/>
            <person name="Gloeckner G."/>
        </authorList>
    </citation>
    <scope>NUCLEOTIDE SEQUENCE [LARGE SCALE GENOMIC DNA]</scope>
    <source>
        <strain evidence="2">SH3</strain>
    </source>
</reference>
<sequence length="699" mass="81692">MEKNTILDFELFKLVIIKNKFLSNYIFKHHVFDIHQQIKRNTPSNKKVLINKGREISSSLWKMIIYGWSDHFMPEFDRLANLDVSSIYAEYNGNDYSDVLSVSHFIKEASSTNNHRLLSFLFSFYLAPSNTKLYDFIVKCKSLADATNRDSQPIKDDLFINISSNEWSTYYGSRNKQELITFIGLVEPLKLIRDYDWPAIMSLAIKLDCKDTQQLARDNLKEFHLQFKMIFSTDCLEMIDFYIDHSSANPFTLQELYSNAAINGHLEAILYIYSKHPNIPPSPMLLQKAHLSIFQSFFVEPVDDQVQKMLEGWDMEWIMRELPDNVLSNQTILDAMLKLPRIKFQWDSRLISKMYMNKRSIVLENYPSTNNQITNYCDLLKEVAIRGDLDEIKHTAATYPQSRIGHANGLPTTLDFPTIDFQYFCENDRINPTFSDNLIDIAIKKNRFNIIHYILGSKPPIFNSLNKKIDVDALFSTTSSLPLIKLLVDHKYVFLSSEMFKKCCEQGQLEIFKYMVDELYLLPDDRVFFYAITGGNWELVKLVSGFLSSKLYEISANEINQSLINIKIQNPTHDSKDSLKISKYLIQRYITQYSDPTTKLDSTEFLFQSQEEAYKILWIGIPENKEMNRWEIKVKVKPTCILGLGEILPSFSKFSFPESLYYNDYSYSNECELKQSKLWTYSYIEKIKNVKQENKDSEE</sequence>
<gene>
    <name evidence="1" type="ORF">DFA_09544</name>
</gene>
<evidence type="ECO:0000313" key="2">
    <source>
        <dbReference type="Proteomes" id="UP000007797"/>
    </source>
</evidence>
<dbReference type="AlphaFoldDB" id="F4Q7X5"/>
<dbReference type="KEGG" id="dfa:DFA_09544"/>
<dbReference type="Proteomes" id="UP000007797">
    <property type="component" value="Unassembled WGS sequence"/>
</dbReference>